<reference evidence="5" key="2">
    <citation type="submission" date="2023-05" db="EMBL/GenBank/DDBJ databases">
        <authorList>
            <consortium name="Lawrence Berkeley National Laboratory"/>
            <person name="Steindorff A."/>
            <person name="Hensen N."/>
            <person name="Bonometti L."/>
            <person name="Westerberg I."/>
            <person name="Brannstrom I.O."/>
            <person name="Guillou S."/>
            <person name="Cros-Aarteil S."/>
            <person name="Calhoun S."/>
            <person name="Haridas S."/>
            <person name="Kuo A."/>
            <person name="Mondo S."/>
            <person name="Pangilinan J."/>
            <person name="Riley R."/>
            <person name="Labutti K."/>
            <person name="Andreopoulos B."/>
            <person name="Lipzen A."/>
            <person name="Chen C."/>
            <person name="Yanf M."/>
            <person name="Daum C."/>
            <person name="Ng V."/>
            <person name="Clum A."/>
            <person name="Ohm R."/>
            <person name="Martin F."/>
            <person name="Silar P."/>
            <person name="Natvig D."/>
            <person name="Lalanne C."/>
            <person name="Gautier V."/>
            <person name="Ament-Velasquez S.L."/>
            <person name="Kruys A."/>
            <person name="Hutchinson M.I."/>
            <person name="Powell A.J."/>
            <person name="Barry K."/>
            <person name="Miller A.N."/>
            <person name="Grigoriev I.V."/>
            <person name="Debuchy R."/>
            <person name="Gladieux P."/>
            <person name="Thoren M.H."/>
            <person name="Johannesson H."/>
        </authorList>
    </citation>
    <scope>NUCLEOTIDE SEQUENCE</scope>
    <source>
        <strain evidence="5">PSN309</strain>
    </source>
</reference>
<evidence type="ECO:0000256" key="2">
    <source>
        <dbReference type="ARBA" id="ARBA00022827"/>
    </source>
</evidence>
<keyword evidence="1" id="KW-0285">Flavoprotein</keyword>
<evidence type="ECO:0000259" key="4">
    <source>
        <dbReference type="Pfam" id="PF01494"/>
    </source>
</evidence>
<accession>A0AAN6WLR3</accession>
<dbReference type="Pfam" id="PF01494">
    <property type="entry name" value="FAD_binding_3"/>
    <property type="match status" value="1"/>
</dbReference>
<dbReference type="Proteomes" id="UP001302126">
    <property type="component" value="Unassembled WGS sequence"/>
</dbReference>
<keyword evidence="6" id="KW-1185">Reference proteome</keyword>
<name>A0AAN6WLR3_9PEZI</name>
<feature type="domain" description="FAD-binding" evidence="4">
    <location>
        <begin position="7"/>
        <end position="56"/>
    </location>
</feature>
<keyword evidence="3" id="KW-0560">Oxidoreductase</keyword>
<dbReference type="InterPro" id="IPR036188">
    <property type="entry name" value="FAD/NAD-bd_sf"/>
</dbReference>
<protein>
    <recommendedName>
        <fullName evidence="4">FAD-binding domain-containing protein</fullName>
    </recommendedName>
</protein>
<proteinExistence type="predicted"/>
<dbReference type="InterPro" id="IPR002938">
    <property type="entry name" value="FAD-bd"/>
</dbReference>
<organism evidence="5 6">
    <name type="scientific">Podospora australis</name>
    <dbReference type="NCBI Taxonomy" id="1536484"/>
    <lineage>
        <taxon>Eukaryota</taxon>
        <taxon>Fungi</taxon>
        <taxon>Dikarya</taxon>
        <taxon>Ascomycota</taxon>
        <taxon>Pezizomycotina</taxon>
        <taxon>Sordariomycetes</taxon>
        <taxon>Sordariomycetidae</taxon>
        <taxon>Sordariales</taxon>
        <taxon>Podosporaceae</taxon>
        <taxon>Podospora</taxon>
    </lineage>
</organism>
<evidence type="ECO:0000313" key="6">
    <source>
        <dbReference type="Proteomes" id="UP001302126"/>
    </source>
</evidence>
<keyword evidence="2" id="KW-0274">FAD</keyword>
<gene>
    <name evidence="5" type="ORF">QBC35DRAFT_466892</name>
</gene>
<dbReference type="SUPFAM" id="SSF51905">
    <property type="entry name" value="FAD/NAD(P)-binding domain"/>
    <property type="match status" value="1"/>
</dbReference>
<sequence>MGAVIIETEFLIVGAGPAGSSLACFLASYGLRGLIIAKAPGTANTPRAHITSAATLGKPNLSS</sequence>
<dbReference type="AlphaFoldDB" id="A0AAN6WLR3"/>
<evidence type="ECO:0000256" key="1">
    <source>
        <dbReference type="ARBA" id="ARBA00022630"/>
    </source>
</evidence>
<dbReference type="GO" id="GO:0071949">
    <property type="term" value="F:FAD binding"/>
    <property type="evidence" value="ECO:0007669"/>
    <property type="project" value="InterPro"/>
</dbReference>
<reference evidence="5" key="1">
    <citation type="journal article" date="2023" name="Mol. Phylogenet. Evol.">
        <title>Genome-scale phylogeny and comparative genomics of the fungal order Sordariales.</title>
        <authorList>
            <person name="Hensen N."/>
            <person name="Bonometti L."/>
            <person name="Westerberg I."/>
            <person name="Brannstrom I.O."/>
            <person name="Guillou S."/>
            <person name="Cros-Aarteil S."/>
            <person name="Calhoun S."/>
            <person name="Haridas S."/>
            <person name="Kuo A."/>
            <person name="Mondo S."/>
            <person name="Pangilinan J."/>
            <person name="Riley R."/>
            <person name="LaButti K."/>
            <person name="Andreopoulos B."/>
            <person name="Lipzen A."/>
            <person name="Chen C."/>
            <person name="Yan M."/>
            <person name="Daum C."/>
            <person name="Ng V."/>
            <person name="Clum A."/>
            <person name="Steindorff A."/>
            <person name="Ohm R.A."/>
            <person name="Martin F."/>
            <person name="Silar P."/>
            <person name="Natvig D.O."/>
            <person name="Lalanne C."/>
            <person name="Gautier V."/>
            <person name="Ament-Velasquez S.L."/>
            <person name="Kruys A."/>
            <person name="Hutchinson M.I."/>
            <person name="Powell A.J."/>
            <person name="Barry K."/>
            <person name="Miller A.N."/>
            <person name="Grigoriev I.V."/>
            <person name="Debuchy R."/>
            <person name="Gladieux P."/>
            <person name="Hiltunen Thoren M."/>
            <person name="Johannesson H."/>
        </authorList>
    </citation>
    <scope>NUCLEOTIDE SEQUENCE</scope>
    <source>
        <strain evidence="5">PSN309</strain>
    </source>
</reference>
<evidence type="ECO:0000313" key="5">
    <source>
        <dbReference type="EMBL" id="KAK4183943.1"/>
    </source>
</evidence>
<evidence type="ECO:0000256" key="3">
    <source>
        <dbReference type="ARBA" id="ARBA00023002"/>
    </source>
</evidence>
<dbReference type="Gene3D" id="3.50.50.60">
    <property type="entry name" value="FAD/NAD(P)-binding domain"/>
    <property type="match status" value="1"/>
</dbReference>
<dbReference type="GO" id="GO:0016491">
    <property type="term" value="F:oxidoreductase activity"/>
    <property type="evidence" value="ECO:0007669"/>
    <property type="project" value="UniProtKB-KW"/>
</dbReference>
<comment type="caution">
    <text evidence="5">The sequence shown here is derived from an EMBL/GenBank/DDBJ whole genome shotgun (WGS) entry which is preliminary data.</text>
</comment>
<dbReference type="EMBL" id="MU864514">
    <property type="protein sequence ID" value="KAK4183943.1"/>
    <property type="molecule type" value="Genomic_DNA"/>
</dbReference>